<comment type="caution">
    <text evidence="2">The sequence shown here is derived from an EMBL/GenBank/DDBJ whole genome shotgun (WGS) entry which is preliminary data.</text>
</comment>
<dbReference type="EMBL" id="RJVU01077109">
    <property type="protein sequence ID" value="ROI15905.1"/>
    <property type="molecule type" value="Genomic_DNA"/>
</dbReference>
<dbReference type="Proteomes" id="UP000281406">
    <property type="component" value="Unassembled WGS sequence"/>
</dbReference>
<keyword evidence="3" id="KW-1185">Reference proteome</keyword>
<name>A0A3N0XFT0_ANAGA</name>
<feature type="region of interest" description="Disordered" evidence="1">
    <location>
        <begin position="27"/>
        <end position="47"/>
    </location>
</feature>
<evidence type="ECO:0000256" key="1">
    <source>
        <dbReference type="SAM" id="MobiDB-lite"/>
    </source>
</evidence>
<feature type="compositionally biased region" description="Polar residues" evidence="1">
    <location>
        <begin position="33"/>
        <end position="45"/>
    </location>
</feature>
<evidence type="ECO:0000313" key="2">
    <source>
        <dbReference type="EMBL" id="ROI15905.1"/>
    </source>
</evidence>
<dbReference type="AlphaFoldDB" id="A0A3N0XFT0"/>
<gene>
    <name evidence="2" type="ORF">DPX16_21608</name>
</gene>
<organism evidence="2 3">
    <name type="scientific">Anabarilius grahami</name>
    <name type="common">Kanglang fish</name>
    <name type="synonym">Barilius grahami</name>
    <dbReference type="NCBI Taxonomy" id="495550"/>
    <lineage>
        <taxon>Eukaryota</taxon>
        <taxon>Metazoa</taxon>
        <taxon>Chordata</taxon>
        <taxon>Craniata</taxon>
        <taxon>Vertebrata</taxon>
        <taxon>Euteleostomi</taxon>
        <taxon>Actinopterygii</taxon>
        <taxon>Neopterygii</taxon>
        <taxon>Teleostei</taxon>
        <taxon>Ostariophysi</taxon>
        <taxon>Cypriniformes</taxon>
        <taxon>Xenocyprididae</taxon>
        <taxon>Xenocypridinae</taxon>
        <taxon>Xenocypridinae incertae sedis</taxon>
        <taxon>Anabarilius</taxon>
    </lineage>
</organism>
<evidence type="ECO:0000313" key="3">
    <source>
        <dbReference type="Proteomes" id="UP000281406"/>
    </source>
</evidence>
<accession>A0A3N0XFT0</accession>
<reference evidence="2 3" key="1">
    <citation type="submission" date="2018-10" db="EMBL/GenBank/DDBJ databases">
        <title>Genome assembly for a Yunnan-Guizhou Plateau 3E fish, Anabarilius grahami (Regan), and its evolutionary and genetic applications.</title>
        <authorList>
            <person name="Jiang W."/>
        </authorList>
    </citation>
    <scope>NUCLEOTIDE SEQUENCE [LARGE SCALE GENOMIC DNA]</scope>
    <source>
        <strain evidence="2">AG-KIZ</strain>
        <tissue evidence="2">Muscle</tissue>
    </source>
</reference>
<sequence length="128" mass="14512">MNRVLVSREIKIDASASQKISFIELHTKKSERNTGQQESDDTGTSMGRGGMVVIVLKVQENDDHAEVRRDKFTTITRCKYYFVGKRHMRRLMFLPVGAHNVALMATFNPGEKIDSRLHAEGQSLSTQM</sequence>
<protein>
    <submittedName>
        <fullName evidence="2">Uncharacterized protein</fullName>
    </submittedName>
</protein>
<proteinExistence type="predicted"/>